<feature type="domain" description="DUF3857" evidence="3">
    <location>
        <begin position="63"/>
        <end position="224"/>
    </location>
</feature>
<gene>
    <name evidence="4" type="ORF">ABB28_03335</name>
</gene>
<evidence type="ECO:0000256" key="1">
    <source>
        <dbReference type="SAM" id="SignalP"/>
    </source>
</evidence>
<organism evidence="4 5">
    <name type="scientific">Stenotrophomonas chelatiphaga</name>
    <dbReference type="NCBI Taxonomy" id="517011"/>
    <lineage>
        <taxon>Bacteria</taxon>
        <taxon>Pseudomonadati</taxon>
        <taxon>Pseudomonadota</taxon>
        <taxon>Gammaproteobacteria</taxon>
        <taxon>Lysobacterales</taxon>
        <taxon>Lysobacteraceae</taxon>
        <taxon>Stenotrophomonas</taxon>
    </lineage>
</organism>
<feature type="signal peptide" evidence="1">
    <location>
        <begin position="1"/>
        <end position="21"/>
    </location>
</feature>
<dbReference type="PATRIC" id="fig|517011.3.peg.3194"/>
<evidence type="ECO:0000313" key="4">
    <source>
        <dbReference type="EMBL" id="KRG76484.1"/>
    </source>
</evidence>
<feature type="chain" id="PRO_5006395586" evidence="1">
    <location>
        <begin position="22"/>
        <end position="645"/>
    </location>
</feature>
<name>A0A0R0DFD9_9GAMM</name>
<dbReference type="Pfam" id="PF12969">
    <property type="entry name" value="DUF3857"/>
    <property type="match status" value="1"/>
</dbReference>
<dbReference type="RefSeq" id="WP_057507254.1">
    <property type="nucleotide sequence ID" value="NZ_LDJK01000008.1"/>
</dbReference>
<dbReference type="AlphaFoldDB" id="A0A0R0DFD9"/>
<dbReference type="Pfam" id="PF01841">
    <property type="entry name" value="Transglut_core"/>
    <property type="match status" value="1"/>
</dbReference>
<accession>A0A0R0DFD9</accession>
<proteinExistence type="predicted"/>
<dbReference type="Gene3D" id="2.60.40.3140">
    <property type="match status" value="1"/>
</dbReference>
<dbReference type="InterPro" id="IPR038765">
    <property type="entry name" value="Papain-like_cys_pep_sf"/>
</dbReference>
<comment type="caution">
    <text evidence="4">The sequence shown here is derived from an EMBL/GenBank/DDBJ whole genome shotgun (WGS) entry which is preliminary data.</text>
</comment>
<keyword evidence="5" id="KW-1185">Reference proteome</keyword>
<dbReference type="Gene3D" id="2.60.120.1130">
    <property type="match status" value="1"/>
</dbReference>
<dbReference type="Proteomes" id="UP000051386">
    <property type="component" value="Unassembled WGS sequence"/>
</dbReference>
<sequence>MAPLRNGLLAALLLPLGSALAVEVPAAPAAPPMQGAAPAEASNNFSFARYRADYVVDADAGNTQAEHYDILLKTRSAVDQFSQVRLSYSEKMETLEVLEAYTLTADGQRRDVPADRIYTQESYSSASAAMYADRKVRVIVFPNLAPGTRVVYATRRTQRQPYFPGYFGLWETFSVFNQYDDAQVTLSAPASLSMKVLSRGVQGSDAPTVRAGRAHWSWTYRRGTPLPAQNWTAAPWEFSPTIMASTYAEWPQMARAYQLKAGQAATVTPQLKALADEVTDGIADRRGQVDALYRWVARNIRYVAVYLGNGGLEPNPAQSVLDNHYGDCKDHVVILEALLAAKGIDSTAVLIGAGGGPTLPAVPTLGRFNHAITYVPEFDLYLDSTSAWARPGQLPDGDLGAPVLLTGPATLARTPANDDQRNGMGFEADFVFDAAGNLEGSTRLQPGDSAEIGMRASFARLNAQNRARAEASMVAASGFDGQGSLKLQGDPQELQQPFNYTFDFSASDYVDFNLVGGMQLPDPPGAESFRDAYAATSAPDNATPFQCDASLRQETYRVTLPQGVPLIAVPHDQQFSNAAGQYSVRWERDGQQVIARHRLRQNAVRGDDALCQPGDYAAFRELFQQVRRGFRGQIVYGRVPAQSGG</sequence>
<dbReference type="SUPFAM" id="SSF54001">
    <property type="entry name" value="Cysteine proteinases"/>
    <property type="match status" value="1"/>
</dbReference>
<evidence type="ECO:0000259" key="3">
    <source>
        <dbReference type="Pfam" id="PF12969"/>
    </source>
</evidence>
<dbReference type="EMBL" id="LDJK01000008">
    <property type="protein sequence ID" value="KRG76484.1"/>
    <property type="molecule type" value="Genomic_DNA"/>
</dbReference>
<feature type="domain" description="Transglutaminase-like" evidence="2">
    <location>
        <begin position="272"/>
        <end position="346"/>
    </location>
</feature>
<reference evidence="4 5" key="1">
    <citation type="submission" date="2015-05" db="EMBL/GenBank/DDBJ databases">
        <title>Genome sequencing and analysis of members of genus Stenotrophomonas.</title>
        <authorList>
            <person name="Patil P.P."/>
            <person name="Midha S."/>
            <person name="Patil P.B."/>
        </authorList>
    </citation>
    <scope>NUCLEOTIDE SEQUENCE [LARGE SCALE GENOMIC DNA]</scope>
    <source>
        <strain evidence="4 5">DSM 21508</strain>
    </source>
</reference>
<evidence type="ECO:0000259" key="2">
    <source>
        <dbReference type="Pfam" id="PF01841"/>
    </source>
</evidence>
<dbReference type="Gene3D" id="3.10.620.30">
    <property type="match status" value="1"/>
</dbReference>
<dbReference type="InterPro" id="IPR002931">
    <property type="entry name" value="Transglutaminase-like"/>
</dbReference>
<dbReference type="InterPro" id="IPR024618">
    <property type="entry name" value="DUF3857"/>
</dbReference>
<protein>
    <submittedName>
        <fullName evidence="4">Transglutaminase</fullName>
    </submittedName>
</protein>
<keyword evidence="1" id="KW-0732">Signal</keyword>
<evidence type="ECO:0000313" key="5">
    <source>
        <dbReference type="Proteomes" id="UP000051386"/>
    </source>
</evidence>